<dbReference type="SUPFAM" id="SSF51182">
    <property type="entry name" value="RmlC-like cupins"/>
    <property type="match status" value="1"/>
</dbReference>
<accession>A0A1Y1QI40</accession>
<evidence type="ECO:0000313" key="2">
    <source>
        <dbReference type="Proteomes" id="UP000192491"/>
    </source>
</evidence>
<gene>
    <name evidence="1" type="ORF">BWK73_31440</name>
</gene>
<dbReference type="Proteomes" id="UP000192491">
    <property type="component" value="Unassembled WGS sequence"/>
</dbReference>
<proteinExistence type="predicted"/>
<evidence type="ECO:0008006" key="3">
    <source>
        <dbReference type="Google" id="ProtNLM"/>
    </source>
</evidence>
<organism evidence="1 2">
    <name type="scientific">Thiothrix lacustris</name>
    <dbReference type="NCBI Taxonomy" id="525917"/>
    <lineage>
        <taxon>Bacteria</taxon>
        <taxon>Pseudomonadati</taxon>
        <taxon>Pseudomonadota</taxon>
        <taxon>Gammaproteobacteria</taxon>
        <taxon>Thiotrichales</taxon>
        <taxon>Thiotrichaceae</taxon>
        <taxon>Thiothrix</taxon>
    </lineage>
</organism>
<name>A0A1Y1QI40_9GAMM</name>
<dbReference type="EMBL" id="MTEJ01000254">
    <property type="protein sequence ID" value="OQX06227.1"/>
    <property type="molecule type" value="Genomic_DNA"/>
</dbReference>
<protein>
    <recommendedName>
        <fullName evidence="3">Sugar 3,4-ketoisomerase QdtA cupin domain-containing protein</fullName>
    </recommendedName>
</protein>
<sequence length="151" mass="17055">MLETITVAETTLAIILRRNFQTDGIHFFTPDDFSQQLAYMNRPSGYVIQPHVHNSVKREVHFTKEVLLVRSGKVRVDFYDDAQHYLASRVLDAGDVILLAYGGHGFTMIEPSEIIEIKQGPFAGDGDKTRFTPMLPAYLNYGEPDEHLATV</sequence>
<comment type="caution">
    <text evidence="1">The sequence shown here is derived from an EMBL/GenBank/DDBJ whole genome shotgun (WGS) entry which is preliminary data.</text>
</comment>
<dbReference type="InterPro" id="IPR011051">
    <property type="entry name" value="RmlC_Cupin_sf"/>
</dbReference>
<reference evidence="1 2" key="1">
    <citation type="submission" date="2017-01" db="EMBL/GenBank/DDBJ databases">
        <title>Novel large sulfur bacteria in the metagenomes of groundwater-fed chemosynthetic microbial mats in the Lake Huron basin.</title>
        <authorList>
            <person name="Sharrar A.M."/>
            <person name="Flood B.E."/>
            <person name="Bailey J.V."/>
            <person name="Jones D.S."/>
            <person name="Biddanda B."/>
            <person name="Ruberg S.A."/>
            <person name="Marcus D.N."/>
            <person name="Dick G.J."/>
        </authorList>
    </citation>
    <scope>NUCLEOTIDE SEQUENCE [LARGE SCALE GENOMIC DNA]</scope>
    <source>
        <strain evidence="1">A8</strain>
    </source>
</reference>
<dbReference type="AlphaFoldDB" id="A0A1Y1QI40"/>
<evidence type="ECO:0000313" key="1">
    <source>
        <dbReference type="EMBL" id="OQX06227.1"/>
    </source>
</evidence>